<dbReference type="InterPro" id="IPR027417">
    <property type="entry name" value="P-loop_NTPase"/>
</dbReference>
<dbReference type="SUPFAM" id="SSF52540">
    <property type="entry name" value="P-loop containing nucleoside triphosphate hydrolases"/>
    <property type="match status" value="1"/>
</dbReference>
<dbReference type="PANTHER" id="PTHR42935">
    <property type="entry name" value="SLR0930 PROTEIN"/>
    <property type="match status" value="1"/>
</dbReference>
<evidence type="ECO:0000259" key="1">
    <source>
        <dbReference type="SMART" id="SM00382"/>
    </source>
</evidence>
<comment type="caution">
    <text evidence="2">The sequence shown here is derived from an EMBL/GenBank/DDBJ whole genome shotgun (WGS) entry which is preliminary data.</text>
</comment>
<dbReference type="AlphaFoldDB" id="A0A9D1DZA8"/>
<dbReference type="EMBL" id="DVHA01000296">
    <property type="protein sequence ID" value="HIR61713.1"/>
    <property type="molecule type" value="Genomic_DNA"/>
</dbReference>
<gene>
    <name evidence="2" type="ORF">IAB37_09090</name>
</gene>
<keyword evidence="2" id="KW-0067">ATP-binding</keyword>
<dbReference type="Proteomes" id="UP000824241">
    <property type="component" value="Unassembled WGS sequence"/>
</dbReference>
<evidence type="ECO:0000313" key="2">
    <source>
        <dbReference type="EMBL" id="HIR61713.1"/>
    </source>
</evidence>
<dbReference type="Pfam" id="PF05673">
    <property type="entry name" value="DUF815"/>
    <property type="match status" value="1"/>
</dbReference>
<evidence type="ECO:0000313" key="3">
    <source>
        <dbReference type="Proteomes" id="UP000824241"/>
    </source>
</evidence>
<protein>
    <submittedName>
        <fullName evidence="2">ATP-binding protein</fullName>
    </submittedName>
</protein>
<dbReference type="PANTHER" id="PTHR42935:SF1">
    <property type="entry name" value="SLR0930 PROTEIN"/>
    <property type="match status" value="1"/>
</dbReference>
<keyword evidence="2" id="KW-0547">Nucleotide-binding</keyword>
<dbReference type="CDD" id="cd00009">
    <property type="entry name" value="AAA"/>
    <property type="match status" value="1"/>
</dbReference>
<reference evidence="2" key="2">
    <citation type="journal article" date="2021" name="PeerJ">
        <title>Extensive microbial diversity within the chicken gut microbiome revealed by metagenomics and culture.</title>
        <authorList>
            <person name="Gilroy R."/>
            <person name="Ravi A."/>
            <person name="Getino M."/>
            <person name="Pursley I."/>
            <person name="Horton D.L."/>
            <person name="Alikhan N.F."/>
            <person name="Baker D."/>
            <person name="Gharbi K."/>
            <person name="Hall N."/>
            <person name="Watson M."/>
            <person name="Adriaenssens E.M."/>
            <person name="Foster-Nyarko E."/>
            <person name="Jarju S."/>
            <person name="Secka A."/>
            <person name="Antonio M."/>
            <person name="Oren A."/>
            <person name="Chaudhuri R.R."/>
            <person name="La Ragione R."/>
            <person name="Hildebrand F."/>
            <person name="Pallen M.J."/>
        </authorList>
    </citation>
    <scope>NUCLEOTIDE SEQUENCE</scope>
    <source>
        <strain evidence="2">CHK189-12415</strain>
    </source>
</reference>
<feature type="domain" description="AAA+ ATPase" evidence="1">
    <location>
        <begin position="198"/>
        <end position="339"/>
    </location>
</feature>
<dbReference type="Gene3D" id="3.40.50.300">
    <property type="entry name" value="P-loop containing nucleotide triphosphate hydrolases"/>
    <property type="match status" value="1"/>
</dbReference>
<sequence length="396" mass="43660">MNRCKELYEGLNALAVFRGLLRDPVVAALRELLEAEGERKAAAYGAFAGELYARGTVSLTGYLLTLALEDENVYMLARAEEGAIDPLLEEAVREELKVIEAAGKLDCETVRAGMNYTGFLPRWKTEETDFTAVYFDRLTRIHEYGYGAFAKYTTFMIENGALVPVGHPDAISLSELGGYQRERQLVIDNTLALIEGRPAANTLLYGDAGTGKSSTVKAVANAYASRGLRLIEIKKNQLHEIPHLVDQLSKNPLKFILFIDDLSFSKDDDNFAALKAILEGSVSARAANLAVYATSNRRHLVKEDFSDRQGTDLHISDTIQELTSLSDRFGLTITFQKPGKQVYLEIVHDLALQNGLTIPAEELDKLAEAFAIGRGGRSPRAAKQFIDSLCAKETME</sequence>
<name>A0A9D1DZA8_9FIRM</name>
<dbReference type="InterPro" id="IPR008533">
    <property type="entry name" value="DUF815"/>
</dbReference>
<reference evidence="2" key="1">
    <citation type="submission" date="2020-10" db="EMBL/GenBank/DDBJ databases">
        <authorList>
            <person name="Gilroy R."/>
        </authorList>
    </citation>
    <scope>NUCLEOTIDE SEQUENCE</scope>
    <source>
        <strain evidence="2">CHK189-12415</strain>
    </source>
</reference>
<proteinExistence type="predicted"/>
<dbReference type="InterPro" id="IPR003593">
    <property type="entry name" value="AAA+_ATPase"/>
</dbReference>
<dbReference type="SMART" id="SM00382">
    <property type="entry name" value="AAA"/>
    <property type="match status" value="1"/>
</dbReference>
<organism evidence="2 3">
    <name type="scientific">Candidatus Faecivivens stercoravium</name>
    <dbReference type="NCBI Taxonomy" id="2840803"/>
    <lineage>
        <taxon>Bacteria</taxon>
        <taxon>Bacillati</taxon>
        <taxon>Bacillota</taxon>
        <taxon>Clostridia</taxon>
        <taxon>Eubacteriales</taxon>
        <taxon>Oscillospiraceae</taxon>
        <taxon>Oscillospiraceae incertae sedis</taxon>
        <taxon>Candidatus Faecivivens</taxon>
    </lineage>
</organism>
<accession>A0A9D1DZA8</accession>
<dbReference type="GO" id="GO:0005524">
    <property type="term" value="F:ATP binding"/>
    <property type="evidence" value="ECO:0007669"/>
    <property type="project" value="UniProtKB-KW"/>
</dbReference>